<dbReference type="Proteomes" id="UP000442469">
    <property type="component" value="Unassembled WGS sequence"/>
</dbReference>
<protein>
    <submittedName>
        <fullName evidence="1">Uncharacterized protein</fullName>
    </submittedName>
</protein>
<dbReference type="AlphaFoldDB" id="A0A6N8F1Z9"/>
<accession>A0A6N8F1Z9</accession>
<dbReference type="EMBL" id="WNZZ01000019">
    <property type="protein sequence ID" value="MUG24923.1"/>
    <property type="molecule type" value="Genomic_DNA"/>
</dbReference>
<proteinExistence type="predicted"/>
<organism evidence="1 2">
    <name type="scientific">Paenibacillus macerans</name>
    <name type="common">Bacillus macerans</name>
    <dbReference type="NCBI Taxonomy" id="44252"/>
    <lineage>
        <taxon>Bacteria</taxon>
        <taxon>Bacillati</taxon>
        <taxon>Bacillota</taxon>
        <taxon>Bacilli</taxon>
        <taxon>Bacillales</taxon>
        <taxon>Paenibacillaceae</taxon>
        <taxon>Paenibacillus</taxon>
    </lineage>
</organism>
<evidence type="ECO:0000313" key="1">
    <source>
        <dbReference type="EMBL" id="MUG24923.1"/>
    </source>
</evidence>
<dbReference type="RefSeq" id="WP_155620798.1">
    <property type="nucleotide sequence ID" value="NZ_WNZZ01000019.1"/>
</dbReference>
<comment type="caution">
    <text evidence="1">The sequence shown here is derived from an EMBL/GenBank/DDBJ whole genome shotgun (WGS) entry which is preliminary data.</text>
</comment>
<name>A0A6N8F1Z9_PAEMA</name>
<sequence>MREVKKWVTVAVHKGYEVKTLDGAEMDDEMDYIIEPALEEDKTYSTVGAAFETIDSHTNGV</sequence>
<evidence type="ECO:0000313" key="2">
    <source>
        <dbReference type="Proteomes" id="UP000442469"/>
    </source>
</evidence>
<reference evidence="1 2" key="1">
    <citation type="submission" date="2019-11" db="EMBL/GenBank/DDBJ databases">
        <title>Draft genome sequences of five Paenibacillus species of dairy origin.</title>
        <authorList>
            <person name="Olajide A.M."/>
            <person name="Chen S."/>
            <person name="Lapointe G."/>
        </authorList>
    </citation>
    <scope>NUCLEOTIDE SEQUENCE [LARGE SCALE GENOMIC DNA]</scope>
    <source>
        <strain evidence="1 2">3CT49</strain>
    </source>
</reference>
<gene>
    <name evidence="1" type="ORF">GNQ08_21395</name>
</gene>